<proteinExistence type="predicted"/>
<accession>A0A841MI05</accession>
<dbReference type="EMBL" id="JACIJO010000003">
    <property type="protein sequence ID" value="MBB6327912.1"/>
    <property type="molecule type" value="Genomic_DNA"/>
</dbReference>
<dbReference type="PANTHER" id="PTHR45947">
    <property type="entry name" value="SULFOQUINOVOSYL TRANSFERASE SQD2"/>
    <property type="match status" value="1"/>
</dbReference>
<reference evidence="2 3" key="1">
    <citation type="submission" date="2020-08" db="EMBL/GenBank/DDBJ databases">
        <title>Genomic Encyclopedia of Type Strains, Phase IV (KMG-IV): sequencing the most valuable type-strain genomes for metagenomic binning, comparative biology and taxonomic classification.</title>
        <authorList>
            <person name="Goeker M."/>
        </authorList>
    </citation>
    <scope>NUCLEOTIDE SEQUENCE [LARGE SCALE GENOMIC DNA]</scope>
    <source>
        <strain evidence="2 3">DSM 102044</strain>
    </source>
</reference>
<dbReference type="SUPFAM" id="SSF53756">
    <property type="entry name" value="UDP-Glycosyltransferase/glycogen phosphorylase"/>
    <property type="match status" value="1"/>
</dbReference>
<evidence type="ECO:0000313" key="2">
    <source>
        <dbReference type="EMBL" id="MBB6327912.1"/>
    </source>
</evidence>
<comment type="caution">
    <text evidence="2">The sequence shown here is derived from an EMBL/GenBank/DDBJ whole genome shotgun (WGS) entry which is preliminary data.</text>
</comment>
<dbReference type="Gene3D" id="3.40.50.2000">
    <property type="entry name" value="Glycogen Phosphorylase B"/>
    <property type="match status" value="2"/>
</dbReference>
<evidence type="ECO:0000313" key="3">
    <source>
        <dbReference type="Proteomes" id="UP000588604"/>
    </source>
</evidence>
<dbReference type="Pfam" id="PF00534">
    <property type="entry name" value="Glycos_transf_1"/>
    <property type="match status" value="1"/>
</dbReference>
<dbReference type="RefSeq" id="WP_184496655.1">
    <property type="nucleotide sequence ID" value="NZ_JACIJO010000003.1"/>
</dbReference>
<keyword evidence="3" id="KW-1185">Reference proteome</keyword>
<dbReference type="PANTHER" id="PTHR45947:SF3">
    <property type="entry name" value="SULFOQUINOVOSYL TRANSFERASE SQD2"/>
    <property type="match status" value="1"/>
</dbReference>
<dbReference type="InterPro" id="IPR001296">
    <property type="entry name" value="Glyco_trans_1"/>
</dbReference>
<protein>
    <submittedName>
        <fullName evidence="2">Glycosyltransferase involved in cell wall biosynthesis</fullName>
    </submittedName>
</protein>
<dbReference type="Proteomes" id="UP000588604">
    <property type="component" value="Unassembled WGS sequence"/>
</dbReference>
<dbReference type="GO" id="GO:0016757">
    <property type="term" value="F:glycosyltransferase activity"/>
    <property type="evidence" value="ECO:0007669"/>
    <property type="project" value="InterPro"/>
</dbReference>
<organism evidence="2 3">
    <name type="scientific">Algoriphagus iocasae</name>
    <dbReference type="NCBI Taxonomy" id="1836499"/>
    <lineage>
        <taxon>Bacteria</taxon>
        <taxon>Pseudomonadati</taxon>
        <taxon>Bacteroidota</taxon>
        <taxon>Cytophagia</taxon>
        <taxon>Cytophagales</taxon>
        <taxon>Cyclobacteriaceae</taxon>
        <taxon>Algoriphagus</taxon>
    </lineage>
</organism>
<dbReference type="InterPro" id="IPR050194">
    <property type="entry name" value="Glycosyltransferase_grp1"/>
</dbReference>
<sequence>MTLVFLHNDFKVYWRGRLYFLRKFFKERNINIHVIEIFGNESAYSFDESRNQEEWWDCLFETQKFSELSTKEVSCKIMSRLDSLNPDFLVCGPIAFTSGAIGMRWAYKRKKKVILFDDSKHSHYKRSFLVNYIKLNLTNLAEGILVPSTEYDEEYSKWKIKKEKLYYGLNCIDNKYFSSFRSKNFIDSKKIICVARLVPIKNLETLLNCWKTIENSNPEYRLIIIGDGPEQEKLSKVKNDLQLKNVQFLGNQTRQTIAKKLSESEAFILPSYLEGWAMVVNEAMAAGLPVILSEKINAGHTLLKNSINGYSFDPYNPEEITAAILKFINLTIEEKVIMSQKAISEITKYDYKFLGNQLLLGIKNIESKKRKPLSLINFILINLWSGKFKTSNWDKL</sequence>
<gene>
    <name evidence="2" type="ORF">FHS59_003555</name>
</gene>
<dbReference type="CDD" id="cd03801">
    <property type="entry name" value="GT4_PimA-like"/>
    <property type="match status" value="1"/>
</dbReference>
<name>A0A841MI05_9BACT</name>
<dbReference type="AlphaFoldDB" id="A0A841MI05"/>
<keyword evidence="2" id="KW-0808">Transferase</keyword>
<feature type="domain" description="Glycosyl transferase family 1" evidence="1">
    <location>
        <begin position="186"/>
        <end position="342"/>
    </location>
</feature>
<evidence type="ECO:0000259" key="1">
    <source>
        <dbReference type="Pfam" id="PF00534"/>
    </source>
</evidence>